<evidence type="ECO:0000313" key="2">
    <source>
        <dbReference type="EMBL" id="SED93461.1"/>
    </source>
</evidence>
<dbReference type="RefSeq" id="WP_089772031.1">
    <property type="nucleotide sequence ID" value="NZ_FNTX01000001.1"/>
</dbReference>
<organism evidence="2 3">
    <name type="scientific">Ruania alba</name>
    <dbReference type="NCBI Taxonomy" id="648782"/>
    <lineage>
        <taxon>Bacteria</taxon>
        <taxon>Bacillati</taxon>
        <taxon>Actinomycetota</taxon>
        <taxon>Actinomycetes</taxon>
        <taxon>Micrococcales</taxon>
        <taxon>Ruaniaceae</taxon>
        <taxon>Ruania</taxon>
    </lineage>
</organism>
<protein>
    <submittedName>
        <fullName evidence="2">Uncharacterized protein</fullName>
    </submittedName>
</protein>
<dbReference type="OrthoDB" id="3352011at2"/>
<dbReference type="Proteomes" id="UP000199220">
    <property type="component" value="Unassembled WGS sequence"/>
</dbReference>
<feature type="compositionally biased region" description="Basic and acidic residues" evidence="1">
    <location>
        <begin position="81"/>
        <end position="93"/>
    </location>
</feature>
<dbReference type="STRING" id="648782.SAMN04488554_1101"/>
<feature type="region of interest" description="Disordered" evidence="1">
    <location>
        <begin position="1"/>
        <end position="28"/>
    </location>
</feature>
<evidence type="ECO:0000313" key="3">
    <source>
        <dbReference type="Proteomes" id="UP000199220"/>
    </source>
</evidence>
<feature type="region of interest" description="Disordered" evidence="1">
    <location>
        <begin position="73"/>
        <end position="114"/>
    </location>
</feature>
<name>A0A1H5EQS5_9MICO</name>
<sequence>MSNDAATPPEVSGPFLTPTRTWPAEPRWGHADGLQVGLHPLPGPRGLLRIFTPYLGQPRERMMNFIAVEPIPTGQTSRGFSELEHSTLDDAPGKRFWSTDSPDDPTPRDPAEPARGIIESVDGVPHQRVYVQVEPFDNGADVYLRLTFRADRPQEVAIATFVRDSSVPLETVITTATMGNYARLRLLRLTDRIVTPSELWPDFPGEDSSRHHFAPHARFGLDDLARTDNGEVLFAACPDEADPASTSYAEDVRPNWHFVGMKAVQYWRAADPDPLIEGLVNARASYWASESEIPGGPSYENLELVEPFRQGRERVFGIEAIPA</sequence>
<dbReference type="EMBL" id="FNTX01000001">
    <property type="protein sequence ID" value="SED93461.1"/>
    <property type="molecule type" value="Genomic_DNA"/>
</dbReference>
<accession>A0A1H5EQS5</accession>
<evidence type="ECO:0000256" key="1">
    <source>
        <dbReference type="SAM" id="MobiDB-lite"/>
    </source>
</evidence>
<keyword evidence="3" id="KW-1185">Reference proteome</keyword>
<dbReference type="AlphaFoldDB" id="A0A1H5EQS5"/>
<proteinExistence type="predicted"/>
<gene>
    <name evidence="2" type="ORF">SAMN04488554_1101</name>
</gene>
<reference evidence="3" key="1">
    <citation type="submission" date="2016-10" db="EMBL/GenBank/DDBJ databases">
        <authorList>
            <person name="Varghese N."/>
            <person name="Submissions S."/>
        </authorList>
    </citation>
    <scope>NUCLEOTIDE SEQUENCE [LARGE SCALE GENOMIC DNA]</scope>
    <source>
        <strain evidence="3">DSM 21368</strain>
    </source>
</reference>